<accession>A0AAP0GGU2</accession>
<gene>
    <name evidence="2" type="ORF">KSP39_PZI001409</name>
</gene>
<keyword evidence="3" id="KW-1185">Reference proteome</keyword>
<proteinExistence type="predicted"/>
<feature type="compositionally biased region" description="Low complexity" evidence="1">
    <location>
        <begin position="81"/>
        <end position="92"/>
    </location>
</feature>
<protein>
    <submittedName>
        <fullName evidence="2">Uncharacterized protein</fullName>
    </submittedName>
</protein>
<evidence type="ECO:0000313" key="2">
    <source>
        <dbReference type="EMBL" id="KAK8958007.1"/>
    </source>
</evidence>
<dbReference type="AlphaFoldDB" id="A0AAP0GGU2"/>
<organism evidence="2 3">
    <name type="scientific">Platanthera zijinensis</name>
    <dbReference type="NCBI Taxonomy" id="2320716"/>
    <lineage>
        <taxon>Eukaryota</taxon>
        <taxon>Viridiplantae</taxon>
        <taxon>Streptophyta</taxon>
        <taxon>Embryophyta</taxon>
        <taxon>Tracheophyta</taxon>
        <taxon>Spermatophyta</taxon>
        <taxon>Magnoliopsida</taxon>
        <taxon>Liliopsida</taxon>
        <taxon>Asparagales</taxon>
        <taxon>Orchidaceae</taxon>
        <taxon>Orchidoideae</taxon>
        <taxon>Orchideae</taxon>
        <taxon>Orchidinae</taxon>
        <taxon>Platanthera</taxon>
    </lineage>
</organism>
<name>A0AAP0GGU2_9ASPA</name>
<reference evidence="2 3" key="1">
    <citation type="journal article" date="2022" name="Nat. Plants">
        <title>Genomes of leafy and leafless Platanthera orchids illuminate the evolution of mycoheterotrophy.</title>
        <authorList>
            <person name="Li M.H."/>
            <person name="Liu K.W."/>
            <person name="Li Z."/>
            <person name="Lu H.C."/>
            <person name="Ye Q.L."/>
            <person name="Zhang D."/>
            <person name="Wang J.Y."/>
            <person name="Li Y.F."/>
            <person name="Zhong Z.M."/>
            <person name="Liu X."/>
            <person name="Yu X."/>
            <person name="Liu D.K."/>
            <person name="Tu X.D."/>
            <person name="Liu B."/>
            <person name="Hao Y."/>
            <person name="Liao X.Y."/>
            <person name="Jiang Y.T."/>
            <person name="Sun W.H."/>
            <person name="Chen J."/>
            <person name="Chen Y.Q."/>
            <person name="Ai Y."/>
            <person name="Zhai J.W."/>
            <person name="Wu S.S."/>
            <person name="Zhou Z."/>
            <person name="Hsiao Y.Y."/>
            <person name="Wu W.L."/>
            <person name="Chen Y.Y."/>
            <person name="Lin Y.F."/>
            <person name="Hsu J.L."/>
            <person name="Li C.Y."/>
            <person name="Wang Z.W."/>
            <person name="Zhao X."/>
            <person name="Zhong W.Y."/>
            <person name="Ma X.K."/>
            <person name="Ma L."/>
            <person name="Huang J."/>
            <person name="Chen G.Z."/>
            <person name="Huang M.Z."/>
            <person name="Huang L."/>
            <person name="Peng D.H."/>
            <person name="Luo Y.B."/>
            <person name="Zou S.Q."/>
            <person name="Chen S.P."/>
            <person name="Lan S."/>
            <person name="Tsai W.C."/>
            <person name="Van de Peer Y."/>
            <person name="Liu Z.J."/>
        </authorList>
    </citation>
    <scope>NUCLEOTIDE SEQUENCE [LARGE SCALE GENOMIC DNA]</scope>
    <source>
        <strain evidence="2">Lor287</strain>
    </source>
</reference>
<evidence type="ECO:0000256" key="1">
    <source>
        <dbReference type="SAM" id="MobiDB-lite"/>
    </source>
</evidence>
<dbReference type="Proteomes" id="UP001418222">
    <property type="component" value="Unassembled WGS sequence"/>
</dbReference>
<evidence type="ECO:0000313" key="3">
    <source>
        <dbReference type="Proteomes" id="UP001418222"/>
    </source>
</evidence>
<feature type="region of interest" description="Disordered" evidence="1">
    <location>
        <begin position="81"/>
        <end position="111"/>
    </location>
</feature>
<comment type="caution">
    <text evidence="2">The sequence shown here is derived from an EMBL/GenBank/DDBJ whole genome shotgun (WGS) entry which is preliminary data.</text>
</comment>
<sequence length="131" mass="15324">MKKPLRFQKLKSESGLFRYSSGEASEEITPLSETQDRQQPVLLLRRVKKSLCFRNSRQPTQPLPLLLRRMKKSLCFQKLKTANTASSATPPANEERNRSAFRNSRHHPLQPRLYNRVDPYNLQVKKFILTD</sequence>
<dbReference type="EMBL" id="JBBWWQ010000001">
    <property type="protein sequence ID" value="KAK8958007.1"/>
    <property type="molecule type" value="Genomic_DNA"/>
</dbReference>